<dbReference type="InterPro" id="IPR004045">
    <property type="entry name" value="Glutathione_S-Trfase_N"/>
</dbReference>
<feature type="domain" description="GST C-terminal" evidence="3">
    <location>
        <begin position="81"/>
        <end position="205"/>
    </location>
</feature>
<feature type="domain" description="GST N-terminal" evidence="2">
    <location>
        <begin position="2"/>
        <end position="79"/>
    </location>
</feature>
<dbReference type="InterPro" id="IPR040079">
    <property type="entry name" value="Glutathione_S-Trfase"/>
</dbReference>
<dbReference type="PROSITE" id="PS50405">
    <property type="entry name" value="GST_CTER"/>
    <property type="match status" value="1"/>
</dbReference>
<comment type="caution">
    <text evidence="4">The sequence shown here is derived from an EMBL/GenBank/DDBJ whole genome shotgun (WGS) entry which is preliminary data.</text>
</comment>
<dbReference type="CDD" id="cd03192">
    <property type="entry name" value="GST_C_Sigma_like"/>
    <property type="match status" value="1"/>
</dbReference>
<dbReference type="FunFam" id="1.20.1050.10:FF:000030">
    <property type="entry name" value="Glutathione S-transferase S1"/>
    <property type="match status" value="1"/>
</dbReference>
<dbReference type="InterPro" id="IPR036282">
    <property type="entry name" value="Glutathione-S-Trfase_C_sf"/>
</dbReference>
<dbReference type="InterPro" id="IPR050213">
    <property type="entry name" value="GST_superfamily"/>
</dbReference>
<evidence type="ECO:0000259" key="2">
    <source>
        <dbReference type="PROSITE" id="PS50404"/>
    </source>
</evidence>
<dbReference type="SFLD" id="SFLDG01205">
    <property type="entry name" value="AMPS.1"/>
    <property type="match status" value="1"/>
</dbReference>
<dbReference type="GO" id="GO:0004364">
    <property type="term" value="F:glutathione transferase activity"/>
    <property type="evidence" value="ECO:0007669"/>
    <property type="project" value="TreeGrafter"/>
</dbReference>
<name>A0A815QVR0_ADIRI</name>
<dbReference type="PANTHER" id="PTHR11571">
    <property type="entry name" value="GLUTATHIONE S-TRANSFERASE"/>
    <property type="match status" value="1"/>
</dbReference>
<comment type="function">
    <text evidence="1">S-crystallins are structural components of squids and octopi eye lens. Contains relatively little if any GST activity.</text>
</comment>
<dbReference type="SFLD" id="SFLDG00363">
    <property type="entry name" value="AMPS_(cytGST):_Alpha-__Mu-__Pi"/>
    <property type="match status" value="1"/>
</dbReference>
<gene>
    <name evidence="4" type="ORF">EDS130_LOCUS40623</name>
</gene>
<dbReference type="SFLD" id="SFLDS00019">
    <property type="entry name" value="Glutathione_Transferase_(cytos"/>
    <property type="match status" value="1"/>
</dbReference>
<dbReference type="PANTHER" id="PTHR11571:SF150">
    <property type="entry name" value="GLUTATHIONE S-TRANSFERASE"/>
    <property type="match status" value="1"/>
</dbReference>
<dbReference type="Pfam" id="PF02798">
    <property type="entry name" value="GST_N"/>
    <property type="match status" value="1"/>
</dbReference>
<dbReference type="EMBL" id="CAJNOJ010000497">
    <property type="protein sequence ID" value="CAF1468381.1"/>
    <property type="molecule type" value="Genomic_DNA"/>
</dbReference>
<dbReference type="CDD" id="cd03039">
    <property type="entry name" value="GST_N_Sigma_like"/>
    <property type="match status" value="1"/>
</dbReference>
<dbReference type="OrthoDB" id="414243at2759"/>
<reference evidence="4" key="1">
    <citation type="submission" date="2021-02" db="EMBL/GenBank/DDBJ databases">
        <authorList>
            <person name="Nowell W R."/>
        </authorList>
    </citation>
    <scope>NUCLEOTIDE SEQUENCE</scope>
</reference>
<evidence type="ECO:0000259" key="3">
    <source>
        <dbReference type="PROSITE" id="PS50405"/>
    </source>
</evidence>
<accession>A0A815QVR0</accession>
<evidence type="ECO:0000313" key="5">
    <source>
        <dbReference type="Proteomes" id="UP000663852"/>
    </source>
</evidence>
<proteinExistence type="predicted"/>
<dbReference type="Gene3D" id="1.20.1050.130">
    <property type="match status" value="1"/>
</dbReference>
<dbReference type="InterPro" id="IPR036249">
    <property type="entry name" value="Thioredoxin-like_sf"/>
</dbReference>
<dbReference type="Pfam" id="PF14497">
    <property type="entry name" value="GST_C_3"/>
    <property type="match status" value="1"/>
</dbReference>
<dbReference type="AlphaFoldDB" id="A0A815QVR0"/>
<sequence length="205" mass="23844">MPTYKLYYFNARGRAEIARLIFAAAGETFEDVRYEREEWPSHKSEMPLGQMPVLDVDGVKLPQSMAIARFLSKQFQLAGKDNLEQAKVDAIVDTSIDLATKYIPIHMQQDESKKKEELNKFFADELPKHLKNFETLGKLYSNGGQFFVGNYLTFADLEVYDMLGYIIKVDDNILQPYPWLERNRQLVEKNPKIAEYLNNRKETSF</sequence>
<dbReference type="GO" id="GO:0006749">
    <property type="term" value="P:glutathione metabolic process"/>
    <property type="evidence" value="ECO:0007669"/>
    <property type="project" value="TreeGrafter"/>
</dbReference>
<dbReference type="PROSITE" id="PS50404">
    <property type="entry name" value="GST_NTER"/>
    <property type="match status" value="1"/>
</dbReference>
<evidence type="ECO:0000256" key="1">
    <source>
        <dbReference type="ARBA" id="ARBA00049616"/>
    </source>
</evidence>
<dbReference type="Proteomes" id="UP000663852">
    <property type="component" value="Unassembled WGS sequence"/>
</dbReference>
<dbReference type="SUPFAM" id="SSF52833">
    <property type="entry name" value="Thioredoxin-like"/>
    <property type="match status" value="1"/>
</dbReference>
<dbReference type="InterPro" id="IPR010987">
    <property type="entry name" value="Glutathione-S-Trfase_C-like"/>
</dbReference>
<evidence type="ECO:0000313" key="4">
    <source>
        <dbReference type="EMBL" id="CAF1468381.1"/>
    </source>
</evidence>
<dbReference type="InterPro" id="IPR004046">
    <property type="entry name" value="GST_C"/>
</dbReference>
<dbReference type="SUPFAM" id="SSF47616">
    <property type="entry name" value="GST C-terminal domain-like"/>
    <property type="match status" value="1"/>
</dbReference>
<organism evidence="4 5">
    <name type="scientific">Adineta ricciae</name>
    <name type="common">Rotifer</name>
    <dbReference type="NCBI Taxonomy" id="249248"/>
    <lineage>
        <taxon>Eukaryota</taxon>
        <taxon>Metazoa</taxon>
        <taxon>Spiralia</taxon>
        <taxon>Gnathifera</taxon>
        <taxon>Rotifera</taxon>
        <taxon>Eurotatoria</taxon>
        <taxon>Bdelloidea</taxon>
        <taxon>Adinetida</taxon>
        <taxon>Adinetidae</taxon>
        <taxon>Adineta</taxon>
    </lineage>
</organism>
<dbReference type="FunFam" id="3.40.30.10:FF:000035">
    <property type="entry name" value="hematopoietic prostaglandin D synthase"/>
    <property type="match status" value="1"/>
</dbReference>
<protein>
    <submittedName>
        <fullName evidence="4">Uncharacterized protein</fullName>
    </submittedName>
</protein>